<dbReference type="SMART" id="SM00563">
    <property type="entry name" value="PlsC"/>
    <property type="match status" value="1"/>
</dbReference>
<dbReference type="InterPro" id="IPR000731">
    <property type="entry name" value="SSD"/>
</dbReference>
<evidence type="ECO:0000313" key="9">
    <source>
        <dbReference type="Proteomes" id="UP000306229"/>
    </source>
</evidence>
<feature type="transmembrane region" description="Helical" evidence="6">
    <location>
        <begin position="321"/>
        <end position="342"/>
    </location>
</feature>
<evidence type="ECO:0000259" key="7">
    <source>
        <dbReference type="PROSITE" id="PS50156"/>
    </source>
</evidence>
<feature type="transmembrane region" description="Helical" evidence="6">
    <location>
        <begin position="782"/>
        <end position="805"/>
    </location>
</feature>
<dbReference type="Pfam" id="PF01553">
    <property type="entry name" value="Acyltransferase"/>
    <property type="match status" value="1"/>
</dbReference>
<feature type="transmembrane region" description="Helical" evidence="6">
    <location>
        <begin position="662"/>
        <end position="678"/>
    </location>
</feature>
<protein>
    <submittedName>
        <fullName evidence="8">Glycerol acyltransferase</fullName>
    </submittedName>
</protein>
<evidence type="ECO:0000256" key="2">
    <source>
        <dbReference type="ARBA" id="ARBA00022475"/>
    </source>
</evidence>
<dbReference type="GO" id="GO:0016746">
    <property type="term" value="F:acyltransferase activity"/>
    <property type="evidence" value="ECO:0007669"/>
    <property type="project" value="UniProtKB-KW"/>
</dbReference>
<organism evidence="8 9">
    <name type="scientific">Aureibaculum algae</name>
    <dbReference type="NCBI Taxonomy" id="2584122"/>
    <lineage>
        <taxon>Bacteria</taxon>
        <taxon>Pseudomonadati</taxon>
        <taxon>Bacteroidota</taxon>
        <taxon>Flavobacteriia</taxon>
        <taxon>Flavobacteriales</taxon>
        <taxon>Flavobacteriaceae</taxon>
        <taxon>Aureibaculum</taxon>
    </lineage>
</organism>
<sequence>MDNFFYKTYRVLQKQKILFASIFVLLLFLLGFLASKLQFEEDITKLIPNSEKSDITNKVLQNVKFADKIIVYLEAKNKADVNELTVYASEYIDSIQKQSSEFIKEVQGRIGDDAIDKTLGFINQNLPLFLTDADYEQIEGRLQKDSIDAITKANYKTLISPTGIIAKKTILKDPLGITFLGLKKLEQLKVDDNFEIHNGFLVSKDHKNLLLFIVPELAANETANNTKFVEQLFRIQEALNVKYNKSVSSEYYGSTVIAVANASQIKNDIQFTISIALSVLVLILIFFYRKLLIPIILFIPTIFGALLAVVVLYVVKGQISAISLGIGSVLLGITLDYALHILTHFRNNNDVKQLYKDVAKPILMSSITTAMAFLCLLFLKSEALKELGIFASVSVLSASVFALLLIPHLYRFKTEKRHSKATLIDKVARYKFQHNKVLVFGLLIVFVISLFTYRNVIFDQDISKMNYQTEALKKTEKKLDTLLNMASKSIYVTAYGNSVDEALLANDAIYKDLIDYKLKDSILSFSSVGSLVLSEQLQNQKIQQWRQFWTADKKQFVKENLIESGTAIGFKPTTFNRFYKQLESNFSVISYQDYRQLKSLFLDEFISNDTSFATVVSMVKVRPENVKEVVSTFDQLPQTVVIDRQHINETFLGNLKDDFNKLIGYSLLAVVLILLLFYRSIELTLITIIPIALTWLVTIGVMGLFGIHFNVFNIIISTFIFGLGVDYSIFITNGLLKKHTYGVKELPTYKTSILLSVITTILGVGVLIFAKHPALKSISVVSIIGILSAVLIAFTIQPLLFNFVIGWRTKKGVAPLRLRTFLHAMLLFTFYGLGGMILSLISMTILPIIPVSKKKKMKWLHNTMAKMVTATLYGNPFVKKKVENPHHEKFDKPAIIISNHASFLDTLTIGMTTPNVIYLVNDWVYKSPVFGLLAKVAGFYPVSSGVDGSLEHLKEKIRQGYCLVVFPEARRSFTNKIGRFHKGAFFLAQQLELDILPLYLHGNSEVLPKRDLIIYDGSLTVVVGKRIAYDDPAFGSTDRERTKKIGAFYKQEFQKVRDGIEDADYFKDILFSNYRYKGATLFNAVKNDFKENNMLYQKVSDRLPAKATIVHIANDFGQLDILLVSRFLDRKITSYISDKEKCTIAKNCYTNQHRNVDYLNDFGQILSKKADILVISAKISDISDIKTLLEMKVQNVLLVQNDALLAAFVDKGYQMQYQDQSIIHLVLQYK</sequence>
<feature type="transmembrane region" description="Helical" evidence="6">
    <location>
        <begin position="387"/>
        <end position="410"/>
    </location>
</feature>
<feature type="domain" description="SSD" evidence="7">
    <location>
        <begin position="683"/>
        <end position="803"/>
    </location>
</feature>
<feature type="transmembrane region" description="Helical" evidence="6">
    <location>
        <begin position="362"/>
        <end position="381"/>
    </location>
</feature>
<dbReference type="SUPFAM" id="SSF69593">
    <property type="entry name" value="Glycerol-3-phosphate (1)-acyltransferase"/>
    <property type="match status" value="1"/>
</dbReference>
<gene>
    <name evidence="8" type="ORF">FF125_14450</name>
</gene>
<dbReference type="AlphaFoldDB" id="A0A5B7TW69"/>
<dbReference type="Gene3D" id="1.20.1640.10">
    <property type="entry name" value="Multidrug efflux transporter AcrB transmembrane domain"/>
    <property type="match status" value="2"/>
</dbReference>
<dbReference type="RefSeq" id="WP_138950432.1">
    <property type="nucleotide sequence ID" value="NZ_CP040749.1"/>
</dbReference>
<dbReference type="Pfam" id="PF03176">
    <property type="entry name" value="MMPL"/>
    <property type="match status" value="2"/>
</dbReference>
<dbReference type="GO" id="GO:0005886">
    <property type="term" value="C:plasma membrane"/>
    <property type="evidence" value="ECO:0007669"/>
    <property type="project" value="UniProtKB-SubCell"/>
</dbReference>
<comment type="subcellular location">
    <subcellularLocation>
        <location evidence="1">Cell membrane</location>
        <topology evidence="1">Multi-pass membrane protein</topology>
    </subcellularLocation>
</comment>
<dbReference type="CDD" id="cd07989">
    <property type="entry name" value="LPLAT_AGPAT-like"/>
    <property type="match status" value="1"/>
</dbReference>
<dbReference type="KEGG" id="fbe:FF125_14450"/>
<reference evidence="8 9" key="1">
    <citation type="submission" date="2019-05" db="EMBL/GenBank/DDBJ databases">
        <title>Algicella ahnfeltiae gen. nov., sp. nov., a novel marine bacterium of the family Flavobacteriaceae isolated from a red alga.</title>
        <authorList>
            <person name="Nedashkovskaya O.I."/>
            <person name="Kukhlevskiy A.D."/>
            <person name="Kim S.-G."/>
            <person name="Zhukova N.V."/>
            <person name="Mikhailov V.V."/>
        </authorList>
    </citation>
    <scope>NUCLEOTIDE SEQUENCE [LARGE SCALE GENOMIC DNA]</scope>
    <source>
        <strain evidence="8 9">10Alg115</strain>
    </source>
</reference>
<keyword evidence="9" id="KW-1185">Reference proteome</keyword>
<evidence type="ECO:0000256" key="5">
    <source>
        <dbReference type="ARBA" id="ARBA00023136"/>
    </source>
</evidence>
<dbReference type="PANTHER" id="PTHR33406">
    <property type="entry name" value="MEMBRANE PROTEIN MJ1562-RELATED"/>
    <property type="match status" value="1"/>
</dbReference>
<evidence type="ECO:0000256" key="4">
    <source>
        <dbReference type="ARBA" id="ARBA00022989"/>
    </source>
</evidence>
<feature type="transmembrane region" description="Helical" evidence="6">
    <location>
        <begin position="752"/>
        <end position="770"/>
    </location>
</feature>
<feature type="transmembrane region" description="Helical" evidence="6">
    <location>
        <begin position="295"/>
        <end position="315"/>
    </location>
</feature>
<dbReference type="InterPro" id="IPR050545">
    <property type="entry name" value="Mycobact_MmpL"/>
</dbReference>
<name>A0A5B7TW69_9FLAO</name>
<feature type="transmembrane region" description="Helical" evidence="6">
    <location>
        <begin position="826"/>
        <end position="849"/>
    </location>
</feature>
<keyword evidence="5 6" id="KW-0472">Membrane</keyword>
<dbReference type="EMBL" id="CP040749">
    <property type="protein sequence ID" value="QCX39583.1"/>
    <property type="molecule type" value="Genomic_DNA"/>
</dbReference>
<evidence type="ECO:0000256" key="1">
    <source>
        <dbReference type="ARBA" id="ARBA00004651"/>
    </source>
</evidence>
<feature type="transmembrane region" description="Helical" evidence="6">
    <location>
        <begin position="711"/>
        <end position="731"/>
    </location>
</feature>
<dbReference type="SUPFAM" id="SSF82866">
    <property type="entry name" value="Multidrug efflux transporter AcrB transmembrane domain"/>
    <property type="match status" value="2"/>
</dbReference>
<feature type="transmembrane region" description="Helical" evidence="6">
    <location>
        <begin position="685"/>
        <end position="705"/>
    </location>
</feature>
<dbReference type="InterPro" id="IPR004869">
    <property type="entry name" value="MMPL_dom"/>
</dbReference>
<feature type="transmembrane region" description="Helical" evidence="6">
    <location>
        <begin position="269"/>
        <end position="288"/>
    </location>
</feature>
<dbReference type="Proteomes" id="UP000306229">
    <property type="component" value="Chromosome"/>
</dbReference>
<evidence type="ECO:0000313" key="8">
    <source>
        <dbReference type="EMBL" id="QCX39583.1"/>
    </source>
</evidence>
<keyword evidence="8" id="KW-0808">Transferase</keyword>
<dbReference type="OrthoDB" id="9803035at2"/>
<evidence type="ECO:0000256" key="6">
    <source>
        <dbReference type="SAM" id="Phobius"/>
    </source>
</evidence>
<feature type="transmembrane region" description="Helical" evidence="6">
    <location>
        <begin position="437"/>
        <end position="456"/>
    </location>
</feature>
<dbReference type="PANTHER" id="PTHR33406:SF13">
    <property type="entry name" value="MEMBRANE PROTEIN YDFJ"/>
    <property type="match status" value="1"/>
</dbReference>
<accession>A0A5B7TW69</accession>
<dbReference type="PROSITE" id="PS50156">
    <property type="entry name" value="SSD"/>
    <property type="match status" value="1"/>
</dbReference>
<keyword evidence="4 6" id="KW-1133">Transmembrane helix</keyword>
<keyword evidence="8" id="KW-0012">Acyltransferase</keyword>
<dbReference type="InterPro" id="IPR002123">
    <property type="entry name" value="Plipid/glycerol_acylTrfase"/>
</dbReference>
<evidence type="ECO:0000256" key="3">
    <source>
        <dbReference type="ARBA" id="ARBA00022692"/>
    </source>
</evidence>
<keyword evidence="2" id="KW-1003">Cell membrane</keyword>
<keyword evidence="3 6" id="KW-0812">Transmembrane</keyword>
<proteinExistence type="predicted"/>